<dbReference type="InterPro" id="IPR038765">
    <property type="entry name" value="Papain-like_cys_pep_sf"/>
</dbReference>
<dbReference type="Pfam" id="PF04998">
    <property type="entry name" value="RNA_pol_Rpb1_5"/>
    <property type="match status" value="1"/>
</dbReference>
<dbReference type="Gene3D" id="6.10.250.2940">
    <property type="match status" value="1"/>
</dbReference>
<evidence type="ECO:0000313" key="10">
    <source>
        <dbReference type="Proteomes" id="UP000026962"/>
    </source>
</evidence>
<dbReference type="GO" id="GO:0003677">
    <property type="term" value="F:DNA binding"/>
    <property type="evidence" value="ECO:0007669"/>
    <property type="project" value="InterPro"/>
</dbReference>
<dbReference type="PROSITE" id="PS50600">
    <property type="entry name" value="ULP_PROTEASE"/>
    <property type="match status" value="1"/>
</dbReference>
<protein>
    <recommendedName>
        <fullName evidence="2">DNA-directed RNA polymerase</fullName>
        <ecNumber evidence="2">2.7.7.6</ecNumber>
    </recommendedName>
</protein>
<organism evidence="9">
    <name type="scientific">Oryza punctata</name>
    <name type="common">Red rice</name>
    <dbReference type="NCBI Taxonomy" id="4537"/>
    <lineage>
        <taxon>Eukaryota</taxon>
        <taxon>Viridiplantae</taxon>
        <taxon>Streptophyta</taxon>
        <taxon>Embryophyta</taxon>
        <taxon>Tracheophyta</taxon>
        <taxon>Spermatophyta</taxon>
        <taxon>Magnoliopsida</taxon>
        <taxon>Liliopsida</taxon>
        <taxon>Poales</taxon>
        <taxon>Poaceae</taxon>
        <taxon>BOP clade</taxon>
        <taxon>Oryzoideae</taxon>
        <taxon>Oryzeae</taxon>
        <taxon>Oryzinae</taxon>
        <taxon>Oryza</taxon>
    </lineage>
</organism>
<evidence type="ECO:0000256" key="3">
    <source>
        <dbReference type="ARBA" id="ARBA00022670"/>
    </source>
</evidence>
<evidence type="ECO:0000256" key="4">
    <source>
        <dbReference type="ARBA" id="ARBA00022801"/>
    </source>
</evidence>
<dbReference type="Pfam" id="PF02902">
    <property type="entry name" value="Peptidase_C48"/>
    <property type="match status" value="1"/>
</dbReference>
<evidence type="ECO:0000256" key="1">
    <source>
        <dbReference type="ARBA" id="ARBA00005234"/>
    </source>
</evidence>
<keyword evidence="6" id="KW-0862">Zinc</keyword>
<dbReference type="InterPro" id="IPR044613">
    <property type="entry name" value="Nep1/2-like"/>
</dbReference>
<feature type="domain" description="Ubiquitin-like protease family profile" evidence="8">
    <location>
        <begin position="243"/>
        <end position="409"/>
    </location>
</feature>
<dbReference type="STRING" id="4537.A0A0E0MIR4"/>
<evidence type="ECO:0000256" key="7">
    <source>
        <dbReference type="SAM" id="MobiDB-lite"/>
    </source>
</evidence>
<dbReference type="eggNOG" id="KOG0260">
    <property type="taxonomic scope" value="Eukaryota"/>
</dbReference>
<evidence type="ECO:0000313" key="9">
    <source>
        <dbReference type="EnsemblPlants" id="OPUNC12G00550.1"/>
    </source>
</evidence>
<dbReference type="SUPFAM" id="SSF54001">
    <property type="entry name" value="Cysteine proteinases"/>
    <property type="match status" value="1"/>
</dbReference>
<dbReference type="GO" id="GO:0000338">
    <property type="term" value="P:protein deneddylation"/>
    <property type="evidence" value="ECO:0007669"/>
    <property type="project" value="TreeGrafter"/>
</dbReference>
<reference evidence="9" key="1">
    <citation type="submission" date="2015-04" db="UniProtKB">
        <authorList>
            <consortium name="EnsemblPlants"/>
        </authorList>
    </citation>
    <scope>IDENTIFICATION</scope>
</reference>
<dbReference type="InterPro" id="IPR003653">
    <property type="entry name" value="Peptidase_C48_C"/>
</dbReference>
<feature type="compositionally biased region" description="Basic and acidic residues" evidence="7">
    <location>
        <begin position="59"/>
        <end position="68"/>
    </location>
</feature>
<dbReference type="SUPFAM" id="SSF64484">
    <property type="entry name" value="beta and beta-prime subunits of DNA dependent RNA-polymerase"/>
    <property type="match status" value="1"/>
</dbReference>
<keyword evidence="4" id="KW-0378">Hydrolase</keyword>
<evidence type="ECO:0000256" key="2">
    <source>
        <dbReference type="ARBA" id="ARBA00012418"/>
    </source>
</evidence>
<keyword evidence="5" id="KW-0788">Thiol protease</keyword>
<dbReference type="AlphaFoldDB" id="A0A0E0MIR4"/>
<dbReference type="Gene3D" id="3.40.395.10">
    <property type="entry name" value="Adenoviral Proteinase, Chain A"/>
    <property type="match status" value="1"/>
</dbReference>
<evidence type="ECO:0000256" key="5">
    <source>
        <dbReference type="ARBA" id="ARBA00022807"/>
    </source>
</evidence>
<keyword evidence="10" id="KW-1185">Reference proteome</keyword>
<keyword evidence="3" id="KW-0645">Protease</keyword>
<accession>A0A0E0MIR4</accession>
<proteinExistence type="inferred from homology"/>
<dbReference type="PANTHER" id="PTHR46468:SF1">
    <property type="entry name" value="SENTRIN-SPECIFIC PROTEASE 8"/>
    <property type="match status" value="1"/>
</dbReference>
<comment type="similarity">
    <text evidence="1">Belongs to the peptidase C48 family.</text>
</comment>
<evidence type="ECO:0000259" key="8">
    <source>
        <dbReference type="PROSITE" id="PS50600"/>
    </source>
</evidence>
<dbReference type="InterPro" id="IPR007081">
    <property type="entry name" value="RNA_pol_Rpb1_5"/>
</dbReference>
<dbReference type="EC" id="2.7.7.6" evidence="2"/>
<name>A0A0E0MIR4_ORYPU</name>
<dbReference type="GO" id="GO:0019784">
    <property type="term" value="F:deNEDDylase activity"/>
    <property type="evidence" value="ECO:0007669"/>
    <property type="project" value="InterPro"/>
</dbReference>
<dbReference type="GO" id="GO:0006351">
    <property type="term" value="P:DNA-templated transcription"/>
    <property type="evidence" value="ECO:0007669"/>
    <property type="project" value="InterPro"/>
</dbReference>
<dbReference type="HOGENOM" id="CLU_387530_0_0_1"/>
<reference evidence="9" key="2">
    <citation type="submission" date="2018-05" db="EMBL/GenBank/DDBJ databases">
        <title>OpunRS2 (Oryza punctata Reference Sequence Version 2).</title>
        <authorList>
            <person name="Zhang J."/>
            <person name="Kudrna D."/>
            <person name="Lee S."/>
            <person name="Talag J."/>
            <person name="Welchert J."/>
            <person name="Wing R.A."/>
        </authorList>
    </citation>
    <scope>NUCLEOTIDE SEQUENCE [LARGE SCALE GENOMIC DNA]</scope>
</reference>
<dbReference type="GO" id="GO:0003899">
    <property type="term" value="F:DNA-directed RNA polymerase activity"/>
    <property type="evidence" value="ECO:0007669"/>
    <property type="project" value="UniProtKB-EC"/>
</dbReference>
<dbReference type="GO" id="GO:0008234">
    <property type="term" value="F:cysteine-type peptidase activity"/>
    <property type="evidence" value="ECO:0007669"/>
    <property type="project" value="UniProtKB-KW"/>
</dbReference>
<feature type="region of interest" description="Disordered" evidence="7">
    <location>
        <begin position="47"/>
        <end position="110"/>
    </location>
</feature>
<dbReference type="GO" id="GO:0006508">
    <property type="term" value="P:proteolysis"/>
    <property type="evidence" value="ECO:0007669"/>
    <property type="project" value="UniProtKB-KW"/>
</dbReference>
<dbReference type="InterPro" id="IPR007075">
    <property type="entry name" value="RNA_pol_Rpb1_6"/>
</dbReference>
<dbReference type="eggNOG" id="KOG3246">
    <property type="taxonomic scope" value="Eukaryota"/>
</dbReference>
<dbReference type="Pfam" id="PF04992">
    <property type="entry name" value="RNA_pol_Rpb1_6"/>
    <property type="match status" value="1"/>
</dbReference>
<sequence length="713" mass="79983">MAKKKDSKKKNKMKSAMAFISPRNTVSLPLDGDDEEFLDIPRPRRRIWEPVDPGEGDGDIPHPVEKQTAHAAHPAVQNRRRVIGMKRGVDLENGTRARKKPRGLRGGGLGGPPTTADWFIEWDESKGDGLNADCHEVVFALREAGYQVNEAIRQPYSYSPLKPKPRKAKSPPLCPTDINRRRCYQKKIKHGEAVLLQSDLHANTIDPDVHGTELVSCSASDVTNDDNMVHIENKQHQDKPSNPRLCMDDLNSLNEGEYINDAVIDYAFADFSVSFTGEGNGLLLVTSTVSHLIGNLSHDNNSLRMIEDLLNLTTSRQLILFPVNNNTDHSVSDGGNHWSLLIYDNITQDSPRLVHHDSLGSRNLSPAHRLADALQPVLPDGTTFVEGATPLQKNGYDCGVFVIAVARSVCQWWNLGEPHEDWSYSVTSDVSSDSVTDLRAMLRQKVENELVKRGKKKMVLQTVVRHRLAKVQGYLKAKEGSIRGNLMGKRVDFSAHTVITLDLNIIIIALNHFTKDDYGPESLTPQEFSFHAMGGEGLLDTAVKTSETGYIQRRPVKAMEDIMIHEKLFRRCHSVLAEDGIDVVWIESQKLDSLKMKKAEKTKLHAEVEKLEADWLQFGTEIATTGDNIWSMPVNLKRLIWNAGKTFKIDLRKPSDMHTMEIVDAIDKLKAIPGDDAMSIKAQKNATRFFSILLRSTFASKRVLKDYRLTKEF</sequence>
<dbReference type="Proteomes" id="UP000026962">
    <property type="component" value="Chromosome 12"/>
</dbReference>
<evidence type="ECO:0000256" key="6">
    <source>
        <dbReference type="ARBA" id="ARBA00022833"/>
    </source>
</evidence>
<dbReference type="Gramene" id="OPUNC12G00550.1">
    <property type="protein sequence ID" value="OPUNC12G00550.1"/>
    <property type="gene ID" value="OPUNC12G00550"/>
</dbReference>
<dbReference type="PANTHER" id="PTHR46468">
    <property type="entry name" value="SENTRIN-SPECIFIC PROTEASE 8"/>
    <property type="match status" value="1"/>
</dbReference>
<dbReference type="EnsemblPlants" id="OPUNC12G00550.1">
    <property type="protein sequence ID" value="OPUNC12G00550.1"/>
    <property type="gene ID" value="OPUNC12G00550"/>
</dbReference>